<evidence type="ECO:0000313" key="2">
    <source>
        <dbReference type="EMBL" id="TDG38263.1"/>
    </source>
</evidence>
<organism evidence="2 3">
    <name type="scientific">Drosophila navojoa</name>
    <name type="common">Fruit fly</name>
    <dbReference type="NCBI Taxonomy" id="7232"/>
    <lineage>
        <taxon>Eukaryota</taxon>
        <taxon>Metazoa</taxon>
        <taxon>Ecdysozoa</taxon>
        <taxon>Arthropoda</taxon>
        <taxon>Hexapoda</taxon>
        <taxon>Insecta</taxon>
        <taxon>Pterygota</taxon>
        <taxon>Neoptera</taxon>
        <taxon>Endopterygota</taxon>
        <taxon>Diptera</taxon>
        <taxon>Brachycera</taxon>
        <taxon>Muscomorpha</taxon>
        <taxon>Ephydroidea</taxon>
        <taxon>Drosophilidae</taxon>
        <taxon>Drosophila</taxon>
    </lineage>
</organism>
<feature type="non-terminal residue" evidence="2">
    <location>
        <position position="1"/>
    </location>
</feature>
<dbReference type="OMA" id="AWITAPL"/>
<dbReference type="EMBL" id="LSRL02006576">
    <property type="protein sequence ID" value="TDG38263.1"/>
    <property type="molecule type" value="Genomic_DNA"/>
</dbReference>
<gene>
    <name evidence="2" type="ORF">AWZ03_015315</name>
</gene>
<reference evidence="2 3" key="1">
    <citation type="journal article" date="2019" name="J. Hered.">
        <title>An Improved Genome Assembly for Drosophila navojoa, the Basal Species in the mojavensis Cluster.</title>
        <authorList>
            <person name="Vanderlinde T."/>
            <person name="Dupim E.G."/>
            <person name="Nazario-Yepiz N.O."/>
            <person name="Carvalho A.B."/>
        </authorList>
    </citation>
    <scope>NUCLEOTIDE SEQUENCE [LARGE SCALE GENOMIC DNA]</scope>
    <source>
        <strain evidence="2">Navoj_Jal97</strain>
        <tissue evidence="2">Whole organism</tissue>
    </source>
</reference>
<evidence type="ECO:0000313" key="3">
    <source>
        <dbReference type="Proteomes" id="UP000295192"/>
    </source>
</evidence>
<comment type="caution">
    <text evidence="2">The sequence shown here is derived from an EMBL/GenBank/DDBJ whole genome shotgun (WGS) entry which is preliminary data.</text>
</comment>
<protein>
    <submittedName>
        <fullName evidence="2">Uncharacterized protein</fullName>
    </submittedName>
</protein>
<dbReference type="Proteomes" id="UP000295192">
    <property type="component" value="Unassembled WGS sequence"/>
</dbReference>
<proteinExistence type="predicted"/>
<evidence type="ECO:0000256" key="1">
    <source>
        <dbReference type="SAM" id="MobiDB-lite"/>
    </source>
</evidence>
<name>A0A484AMK7_DRONA</name>
<sequence length="250" mass="25734">GSSTRSNSRKKRGRVPKIVLRNVADAAAISPPTDSPPRKYRARDESSADESDVCRCCRRLRRHHYQRCHCSCAATAPAAATPSLAAVLAAAAAAALTAAAPAAATTAAPAARDPASLKMPSTSAAAAAANARSINAAPAGAGAVSSNSMVQRMLAIERGLRRAVVADNVPGAVALSVLDNAAEFQKLILEMYGRMKELETLVRTRPQAAAPQTSAPPDASYAAVTATAAAAPRARKIRENVVGDCDVQQS</sequence>
<keyword evidence="3" id="KW-1185">Reference proteome</keyword>
<dbReference type="AlphaFoldDB" id="A0A484AMK7"/>
<accession>A0A484AMK7</accession>
<feature type="region of interest" description="Disordered" evidence="1">
    <location>
        <begin position="1"/>
        <end position="45"/>
    </location>
</feature>